<gene>
    <name evidence="1" type="ORF">CLOBOL_03467</name>
</gene>
<organism evidence="1 2">
    <name type="scientific">Enterocloster bolteae (strain ATCC BAA-613 / DSM 15670 / CCUG 46953 / JCM 12243 / WAL 16351)</name>
    <name type="common">Clostridium bolteae</name>
    <dbReference type="NCBI Taxonomy" id="411902"/>
    <lineage>
        <taxon>Bacteria</taxon>
        <taxon>Bacillati</taxon>
        <taxon>Bacillota</taxon>
        <taxon>Clostridia</taxon>
        <taxon>Lachnospirales</taxon>
        <taxon>Lachnospiraceae</taxon>
        <taxon>Enterocloster</taxon>
    </lineage>
</organism>
<dbReference type="HOGENOM" id="CLU_3364165_0_0_9"/>
<evidence type="ECO:0000313" key="1">
    <source>
        <dbReference type="EMBL" id="EDP16258.1"/>
    </source>
</evidence>
<name>A8RSW8_ENTBW</name>
<accession>A8RSW8</accession>
<reference evidence="1 2" key="2">
    <citation type="submission" date="2007-09" db="EMBL/GenBank/DDBJ databases">
        <title>Draft genome sequence of Clostridium bolteae (ATCC BAA-613).</title>
        <authorList>
            <person name="Sudarsanam P."/>
            <person name="Ley R."/>
            <person name="Guruge J."/>
            <person name="Turnbaugh P.J."/>
            <person name="Mahowald M."/>
            <person name="Liep D."/>
            <person name="Gordon J."/>
        </authorList>
    </citation>
    <scope>NUCLEOTIDE SEQUENCE [LARGE SCALE GENOMIC DNA]</scope>
    <source>
        <strain evidence="2">ATCC BAA-613 / DSM 15670 / CCUG 46953 / JCM 12243 / WAL 16351</strain>
    </source>
</reference>
<reference evidence="1 2" key="1">
    <citation type="submission" date="2007-08" db="EMBL/GenBank/DDBJ databases">
        <authorList>
            <person name="Fulton L."/>
            <person name="Clifton S."/>
            <person name="Fulton B."/>
            <person name="Xu J."/>
            <person name="Minx P."/>
            <person name="Pepin K.H."/>
            <person name="Johnson M."/>
            <person name="Thiruvilangam P."/>
            <person name="Bhonagiri V."/>
            <person name="Nash W.E."/>
            <person name="Mardis E.R."/>
            <person name="Wilson R.K."/>
        </authorList>
    </citation>
    <scope>NUCLEOTIDE SEQUENCE [LARGE SCALE GENOMIC DNA]</scope>
    <source>
        <strain evidence="2">ATCC BAA-613 / DSM 15670 / CCUG 46953 / JCM 12243 / WAL 16351</strain>
    </source>
</reference>
<protein>
    <submittedName>
        <fullName evidence="1">Uncharacterized protein</fullName>
    </submittedName>
</protein>
<evidence type="ECO:0000313" key="2">
    <source>
        <dbReference type="Proteomes" id="UP000005396"/>
    </source>
</evidence>
<dbReference type="AlphaFoldDB" id="A8RSW8"/>
<dbReference type="EMBL" id="ABCC02000031">
    <property type="protein sequence ID" value="EDP16258.1"/>
    <property type="molecule type" value="Genomic_DNA"/>
</dbReference>
<dbReference type="Proteomes" id="UP000005396">
    <property type="component" value="Unassembled WGS sequence"/>
</dbReference>
<sequence length="35" mass="4307">MGLSQKLFFVASMRLEQKREEEYFKALCRVLSRRR</sequence>
<comment type="caution">
    <text evidence="1">The sequence shown here is derived from an EMBL/GenBank/DDBJ whole genome shotgun (WGS) entry which is preliminary data.</text>
</comment>
<proteinExistence type="predicted"/>
<dbReference type="PaxDb" id="411902-CLOBOL_03467"/>